<dbReference type="OrthoDB" id="5380073at2"/>
<dbReference type="Gene3D" id="3.60.21.10">
    <property type="match status" value="1"/>
</dbReference>
<evidence type="ECO:0000259" key="1">
    <source>
        <dbReference type="Pfam" id="PF00149"/>
    </source>
</evidence>
<reference evidence="2 3" key="1">
    <citation type="submission" date="2019-11" db="EMBL/GenBank/DDBJ databases">
        <authorList>
            <person name="Dong K."/>
        </authorList>
    </citation>
    <scope>NUCLEOTIDE SEQUENCE [LARGE SCALE GENOMIC DNA]</scope>
    <source>
        <strain evidence="2 3">JCM 17370</strain>
    </source>
</reference>
<dbReference type="InterPro" id="IPR029052">
    <property type="entry name" value="Metallo-depent_PP-like"/>
</dbReference>
<dbReference type="AlphaFoldDB" id="A0A844H6G7"/>
<dbReference type="Pfam" id="PF00149">
    <property type="entry name" value="Metallophos"/>
    <property type="match status" value="1"/>
</dbReference>
<dbReference type="Proteomes" id="UP000442533">
    <property type="component" value="Unassembled WGS sequence"/>
</dbReference>
<evidence type="ECO:0000313" key="2">
    <source>
        <dbReference type="EMBL" id="MTH36609.1"/>
    </source>
</evidence>
<feature type="domain" description="Calcineurin-like phosphoesterase" evidence="1">
    <location>
        <begin position="1"/>
        <end position="116"/>
    </location>
</feature>
<accession>A0A844H6G7</accession>
<organism evidence="2 3">
    <name type="scientific">Paracoccus limosus</name>
    <dbReference type="NCBI Taxonomy" id="913252"/>
    <lineage>
        <taxon>Bacteria</taxon>
        <taxon>Pseudomonadati</taxon>
        <taxon>Pseudomonadota</taxon>
        <taxon>Alphaproteobacteria</taxon>
        <taxon>Rhodobacterales</taxon>
        <taxon>Paracoccaceae</taxon>
        <taxon>Paracoccus</taxon>
    </lineage>
</organism>
<dbReference type="SUPFAM" id="SSF56300">
    <property type="entry name" value="Metallo-dependent phosphatases"/>
    <property type="match status" value="1"/>
</dbReference>
<sequence length="191" mass="21847">MTIWFTADLHLSHENIIRFCNRPFPDAKAMNARMVAELQARVRPDDDLWILGDFAASKATIAQRASVREMFDVIPGRKHLVVGNHDRSWIRELPWNGVAPMADIIVDGRRLFLCHYPMITFPGARRGALQLFGHVHQNWPGTRNSINVGVDMRNFLPITLPEIEERARRLPVNRHWDEVEPGCPVPTAAED</sequence>
<dbReference type="InterPro" id="IPR004843">
    <property type="entry name" value="Calcineurin-like_PHP"/>
</dbReference>
<comment type="caution">
    <text evidence="2">The sequence shown here is derived from an EMBL/GenBank/DDBJ whole genome shotgun (WGS) entry which is preliminary data.</text>
</comment>
<protein>
    <submittedName>
        <fullName evidence="2">Metallophosphoesterase</fullName>
    </submittedName>
</protein>
<evidence type="ECO:0000313" key="3">
    <source>
        <dbReference type="Proteomes" id="UP000442533"/>
    </source>
</evidence>
<dbReference type="EMBL" id="WMIF01000051">
    <property type="protein sequence ID" value="MTH36609.1"/>
    <property type="molecule type" value="Genomic_DNA"/>
</dbReference>
<name>A0A844H6G7_9RHOB</name>
<proteinExistence type="predicted"/>
<gene>
    <name evidence="2" type="ORF">GL279_18690</name>
</gene>
<keyword evidence="3" id="KW-1185">Reference proteome</keyword>
<dbReference type="RefSeq" id="WP_155066112.1">
    <property type="nucleotide sequence ID" value="NZ_WMIF01000051.1"/>
</dbReference>
<dbReference type="GO" id="GO:0016787">
    <property type="term" value="F:hydrolase activity"/>
    <property type="evidence" value="ECO:0007669"/>
    <property type="project" value="InterPro"/>
</dbReference>